<dbReference type="SUPFAM" id="SSF51735">
    <property type="entry name" value="NAD(P)-binding Rossmann-fold domains"/>
    <property type="match status" value="1"/>
</dbReference>
<dbReference type="OMA" id="IDPWFIV"/>
<evidence type="ECO:0000256" key="3">
    <source>
        <dbReference type="PIRNR" id="PIRNR000124"/>
    </source>
</evidence>
<dbReference type="InterPro" id="IPR014026">
    <property type="entry name" value="UDP-Glc/GDP-Man_DH_dimer"/>
</dbReference>
<dbReference type="InterPro" id="IPR001732">
    <property type="entry name" value="UDP-Glc/GDP-Man_DH_N"/>
</dbReference>
<dbReference type="InterPro" id="IPR008927">
    <property type="entry name" value="6-PGluconate_DH-like_C_sf"/>
</dbReference>
<evidence type="ECO:0000256" key="4">
    <source>
        <dbReference type="SAM" id="MobiDB-lite"/>
    </source>
</evidence>
<dbReference type="AlphaFoldDB" id="A0A508X300"/>
<dbReference type="GO" id="GO:0000271">
    <property type="term" value="P:polysaccharide biosynthetic process"/>
    <property type="evidence" value="ECO:0007669"/>
    <property type="project" value="InterPro"/>
</dbReference>
<dbReference type="EC" id="1.1.1.136" evidence="7"/>
<dbReference type="GO" id="GO:0051287">
    <property type="term" value="F:NAD binding"/>
    <property type="evidence" value="ECO:0007669"/>
    <property type="project" value="InterPro"/>
</dbReference>
<name>A0A508X300_9HYPH</name>
<dbReference type="GO" id="GO:0016628">
    <property type="term" value="F:oxidoreductase activity, acting on the CH-CH group of donors, NAD or NADP as acceptor"/>
    <property type="evidence" value="ECO:0007669"/>
    <property type="project" value="InterPro"/>
</dbReference>
<dbReference type="InterPro" id="IPR017476">
    <property type="entry name" value="UDP-Glc/GDP-Man"/>
</dbReference>
<feature type="region of interest" description="Disordered" evidence="4">
    <location>
        <begin position="1"/>
        <end position="21"/>
    </location>
</feature>
<dbReference type="NCBIfam" id="TIGR03026">
    <property type="entry name" value="NDP-sugDHase"/>
    <property type="match status" value="1"/>
</dbReference>
<evidence type="ECO:0000256" key="1">
    <source>
        <dbReference type="ARBA" id="ARBA00023002"/>
    </source>
</evidence>
<dbReference type="RefSeq" id="WP_012061522.1">
    <property type="nucleotide sequence ID" value="NZ_ATYC01000008.1"/>
</dbReference>
<dbReference type="SMART" id="SM00984">
    <property type="entry name" value="UDPG_MGDP_dh_C"/>
    <property type="match status" value="1"/>
</dbReference>
<protein>
    <submittedName>
        <fullName evidence="7">UDP-N-acetyl-D-glucosamine 6-dehydrogenase</fullName>
        <ecNumber evidence="7">1.1.1.136</ecNumber>
    </submittedName>
    <submittedName>
        <fullName evidence="6">UDP-N-acetyl-D-glucosamine dehydrogenase</fullName>
    </submittedName>
</protein>
<dbReference type="PIRSF" id="PIRSF000124">
    <property type="entry name" value="UDPglc_GDPman_dh"/>
    <property type="match status" value="1"/>
</dbReference>
<reference evidence="7" key="3">
    <citation type="submission" date="2019-06" db="EMBL/GenBank/DDBJ databases">
        <authorList>
            <person name="Le Quere A."/>
            <person name="Colella S."/>
        </authorList>
    </citation>
    <scope>NUCLEOTIDE SEQUENCE</scope>
    <source>
        <strain evidence="7">EmedicaeMD41</strain>
    </source>
</reference>
<dbReference type="SUPFAM" id="SSF52413">
    <property type="entry name" value="UDP-glucose/GDP-mannose dehydrogenase C-terminal domain"/>
    <property type="match status" value="1"/>
</dbReference>
<dbReference type="PANTHER" id="PTHR43491">
    <property type="entry name" value="UDP-N-ACETYL-D-MANNOSAMINE DEHYDROGENASE"/>
    <property type="match status" value="1"/>
</dbReference>
<proteinExistence type="inferred from homology"/>
<dbReference type="PIRSF" id="PIRSF500136">
    <property type="entry name" value="UDP_ManNAc_DH"/>
    <property type="match status" value="1"/>
</dbReference>
<reference evidence="6 8" key="2">
    <citation type="journal article" date="2018" name="FEMS Microbiol. Ecol.">
        <title>Co-invading symbiotic mutualists of Medicago polymorpha retain high ancestral diversity and contain diverse accessory genomes.</title>
        <authorList>
            <person name="Porter S.S."/>
            <person name="Faber-Hammond J.J."/>
            <person name="Friesen M.L."/>
        </authorList>
    </citation>
    <scope>NUCLEOTIDE SEQUENCE [LARGE SCALE GENOMIC DNA]</scope>
    <source>
        <strain evidence="6 8">Str16</strain>
    </source>
</reference>
<evidence type="ECO:0000256" key="2">
    <source>
        <dbReference type="ARBA" id="ARBA00023027"/>
    </source>
</evidence>
<dbReference type="InterPro" id="IPR036291">
    <property type="entry name" value="NAD(P)-bd_dom_sf"/>
</dbReference>
<keyword evidence="1 7" id="KW-0560">Oxidoreductase</keyword>
<gene>
    <name evidence="7" type="primary">wbpA</name>
    <name evidence="6" type="ORF">BMJ33_27985</name>
    <name evidence="7" type="ORF">EMEDMD4_570034</name>
</gene>
<keyword evidence="8" id="KW-1185">Reference proteome</keyword>
<dbReference type="SUPFAM" id="SSF48179">
    <property type="entry name" value="6-phosphogluconate dehydrogenase C-terminal domain-like"/>
    <property type="match status" value="1"/>
</dbReference>
<dbReference type="Proteomes" id="UP000507954">
    <property type="component" value="Unassembled WGS sequence"/>
</dbReference>
<dbReference type="InterPro" id="IPR028359">
    <property type="entry name" value="UDP_ManNAc/GlcNAc_DH"/>
</dbReference>
<evidence type="ECO:0000259" key="5">
    <source>
        <dbReference type="SMART" id="SM00984"/>
    </source>
</evidence>
<dbReference type="Proteomes" id="UP001190825">
    <property type="component" value="Unassembled WGS sequence"/>
</dbReference>
<dbReference type="EMBL" id="NBUC01000147">
    <property type="protein sequence ID" value="PLT95830.1"/>
    <property type="molecule type" value="Genomic_DNA"/>
</dbReference>
<dbReference type="EMBL" id="CABFNB010000125">
    <property type="protein sequence ID" value="VTZ64154.1"/>
    <property type="molecule type" value="Genomic_DNA"/>
</dbReference>
<dbReference type="Gene3D" id="3.40.50.720">
    <property type="entry name" value="NAD(P)-binding Rossmann-like Domain"/>
    <property type="match status" value="2"/>
</dbReference>
<sequence>MVPAAGPPEPHHRQQNWKPILTSPHHDRLLESISRRTARVGVIGLGYVGLPLAVATARSGFQVTGFDVDPGKIVALDAGRSYIEAVEDEALARESEAGRFRSTTDFSDLGLCDVIIICVPTPLTRHRDPDLSFVENTSRSIAASLRPGQLVVLESTTYPGTTDGIVRLILEETGLKSGADFFIGFSPEREDPGNRSFKTTSIPKVVAGDGPLAAALMERFYAAVVTTVVPVSSNATAEAVKLTENIFRAVNIALVNELKIVYDAMGIDIWEVIEAAKTKPFGYMPFYPGPGLGGHCIPIDPFYLTWKSREYELPTRFIELAGEINSAMPRHVVARLAEALDKREGKALSRSSVLVVGLAYKKNVPDIRESPSLKLIELIEERGGKAAFYDPHVEEIPATREYMALKGRRSVVFDEATVRSFDAVLIATDHDTVDYTGLAGWSPLIVDTRNVFARRGLAAGHIVKA</sequence>
<keyword evidence="2" id="KW-0520">NAD</keyword>
<reference evidence="6" key="1">
    <citation type="submission" date="2017-04" db="EMBL/GenBank/DDBJ databases">
        <authorList>
            <person name="Porter S."/>
            <person name="Friesen M.L."/>
            <person name="Faber-Hammond J."/>
        </authorList>
    </citation>
    <scope>NUCLEOTIDE SEQUENCE</scope>
    <source>
        <strain evidence="6">Str16</strain>
    </source>
</reference>
<dbReference type="InterPro" id="IPR036220">
    <property type="entry name" value="UDP-Glc/GDP-Man_DH_C_sf"/>
</dbReference>
<feature type="domain" description="UDP-glucose/GDP-mannose dehydrogenase C-terminal" evidence="5">
    <location>
        <begin position="354"/>
        <end position="454"/>
    </location>
</feature>
<accession>A0A508X300</accession>
<dbReference type="InterPro" id="IPR014027">
    <property type="entry name" value="UDP-Glc/GDP-Man_DH_C"/>
</dbReference>
<evidence type="ECO:0000313" key="6">
    <source>
        <dbReference type="EMBL" id="PLT95830.1"/>
    </source>
</evidence>
<evidence type="ECO:0000313" key="7">
    <source>
        <dbReference type="EMBL" id="VTZ64154.1"/>
    </source>
</evidence>
<dbReference type="Pfam" id="PF03720">
    <property type="entry name" value="UDPG_MGDP_dh_C"/>
    <property type="match status" value="1"/>
</dbReference>
<dbReference type="Pfam" id="PF00984">
    <property type="entry name" value="UDPG_MGDP_dh"/>
    <property type="match status" value="1"/>
</dbReference>
<dbReference type="GO" id="GO:0047004">
    <property type="term" value="F:UDP-N-acetylglucosamine 6-dehydrogenase activity"/>
    <property type="evidence" value="ECO:0007669"/>
    <property type="project" value="UniProtKB-EC"/>
</dbReference>
<organism evidence="7">
    <name type="scientific">Sinorhizobium medicae</name>
    <dbReference type="NCBI Taxonomy" id="110321"/>
    <lineage>
        <taxon>Bacteria</taxon>
        <taxon>Pseudomonadati</taxon>
        <taxon>Pseudomonadota</taxon>
        <taxon>Alphaproteobacteria</taxon>
        <taxon>Hyphomicrobiales</taxon>
        <taxon>Rhizobiaceae</taxon>
        <taxon>Sinorhizobium/Ensifer group</taxon>
        <taxon>Sinorhizobium</taxon>
    </lineage>
</organism>
<evidence type="ECO:0000313" key="8">
    <source>
        <dbReference type="Proteomes" id="UP001190825"/>
    </source>
</evidence>
<comment type="similarity">
    <text evidence="3">Belongs to the UDP-glucose/GDP-mannose dehydrogenase family.</text>
</comment>
<dbReference type="Pfam" id="PF03721">
    <property type="entry name" value="UDPG_MGDP_dh_N"/>
    <property type="match status" value="1"/>
</dbReference>
<dbReference type="PANTHER" id="PTHR43491:SF1">
    <property type="entry name" value="UDP-N-ACETYL-D-MANNOSAMINE DEHYDROGENASE"/>
    <property type="match status" value="1"/>
</dbReference>